<dbReference type="GO" id="GO:0016746">
    <property type="term" value="F:acyltransferase activity"/>
    <property type="evidence" value="ECO:0007669"/>
    <property type="project" value="UniProtKB-KW"/>
</dbReference>
<gene>
    <name evidence="8" type="ORF">F0145_09995</name>
</gene>
<comment type="caution">
    <text evidence="8">The sequence shown here is derived from an EMBL/GenBank/DDBJ whole genome shotgun (WGS) entry which is preliminary data.</text>
</comment>
<dbReference type="GO" id="GO:0009247">
    <property type="term" value="P:glycolipid biosynthetic process"/>
    <property type="evidence" value="ECO:0007669"/>
    <property type="project" value="UniProtKB-ARBA"/>
</dbReference>
<comment type="subcellular location">
    <subcellularLocation>
        <location evidence="1">Cell inner membrane</location>
    </subcellularLocation>
</comment>
<keyword evidence="4 8" id="KW-0808">Transferase</keyword>
<protein>
    <submittedName>
        <fullName evidence="8">Lauroyl acyltransferase</fullName>
    </submittedName>
</protein>
<keyword evidence="7" id="KW-0812">Transmembrane</keyword>
<keyword evidence="3" id="KW-0997">Cell inner membrane</keyword>
<feature type="transmembrane region" description="Helical" evidence="7">
    <location>
        <begin position="12"/>
        <end position="30"/>
    </location>
</feature>
<dbReference type="AlphaFoldDB" id="A0A5M6DKJ9"/>
<keyword evidence="6 8" id="KW-0012">Acyltransferase</keyword>
<keyword evidence="2" id="KW-1003">Cell membrane</keyword>
<dbReference type="InterPro" id="IPR004960">
    <property type="entry name" value="LipA_acyltrans"/>
</dbReference>
<keyword evidence="9" id="KW-1185">Reference proteome</keyword>
<proteinExistence type="predicted"/>
<evidence type="ECO:0000256" key="1">
    <source>
        <dbReference type="ARBA" id="ARBA00004533"/>
    </source>
</evidence>
<dbReference type="PANTHER" id="PTHR30606:SF10">
    <property type="entry name" value="PHOSPHATIDYLINOSITOL MANNOSIDE ACYLTRANSFERASE"/>
    <property type="match status" value="1"/>
</dbReference>
<dbReference type="PANTHER" id="PTHR30606">
    <property type="entry name" value="LIPID A BIOSYNTHESIS LAUROYL ACYLTRANSFERASE"/>
    <property type="match status" value="1"/>
</dbReference>
<dbReference type="Pfam" id="PF03279">
    <property type="entry name" value="Lip_A_acyltrans"/>
    <property type="match status" value="1"/>
</dbReference>
<dbReference type="EMBL" id="VWSF01000006">
    <property type="protein sequence ID" value="KAA5546812.1"/>
    <property type="molecule type" value="Genomic_DNA"/>
</dbReference>
<evidence type="ECO:0000256" key="2">
    <source>
        <dbReference type="ARBA" id="ARBA00022475"/>
    </source>
</evidence>
<evidence type="ECO:0000313" key="8">
    <source>
        <dbReference type="EMBL" id="KAA5546812.1"/>
    </source>
</evidence>
<accession>A0A5M6DKJ9</accession>
<dbReference type="CDD" id="cd07984">
    <property type="entry name" value="LPLAT_LABLAT-like"/>
    <property type="match status" value="1"/>
</dbReference>
<reference evidence="8 9" key="1">
    <citation type="submission" date="2019-09" db="EMBL/GenBank/DDBJ databases">
        <title>Genome sequence and assembly of Adhaeribacter sp.</title>
        <authorList>
            <person name="Chhetri G."/>
        </authorList>
    </citation>
    <scope>NUCLEOTIDE SEQUENCE [LARGE SCALE GENOMIC DNA]</scope>
    <source>
        <strain evidence="8 9">DK36</strain>
    </source>
</reference>
<sequence length="283" mass="33335">MLQGLSHLPFEFLYLLADFVYFLLFYVVQYRKKVVYSNLKNSFPDKSTAEIHRIAKQFYHNLADIIFEILKLGSISVAELQRRVSYQNWELLQEYTNQGTSVIGLSSHAGNWEWELAASTNIFSAPMDGVYKPLSNPFFEVYMRFLRSRLGAYPVRMKEVLRHLVLHRQEPRILCLLSDQIPPRGEIQYWTNFLNQDTAFYVGADKLAAAFKYPVVFVGAERIKRGYYQFTFQLLAEKGSVTNPEDYSVIEAYARELEKWVQRYPADYLWSHRRWKHKRPADA</sequence>
<name>A0A5M6DKJ9_9BACT</name>
<evidence type="ECO:0000256" key="6">
    <source>
        <dbReference type="ARBA" id="ARBA00023315"/>
    </source>
</evidence>
<dbReference type="Proteomes" id="UP000323426">
    <property type="component" value="Unassembled WGS sequence"/>
</dbReference>
<evidence type="ECO:0000256" key="7">
    <source>
        <dbReference type="SAM" id="Phobius"/>
    </source>
</evidence>
<evidence type="ECO:0000256" key="3">
    <source>
        <dbReference type="ARBA" id="ARBA00022519"/>
    </source>
</evidence>
<organism evidence="8 9">
    <name type="scientific">Adhaeribacter rhizoryzae</name>
    <dbReference type="NCBI Taxonomy" id="2607907"/>
    <lineage>
        <taxon>Bacteria</taxon>
        <taxon>Pseudomonadati</taxon>
        <taxon>Bacteroidota</taxon>
        <taxon>Cytophagia</taxon>
        <taxon>Cytophagales</taxon>
        <taxon>Hymenobacteraceae</taxon>
        <taxon>Adhaeribacter</taxon>
    </lineage>
</organism>
<keyword evidence="5 7" id="KW-0472">Membrane</keyword>
<evidence type="ECO:0000256" key="5">
    <source>
        <dbReference type="ARBA" id="ARBA00023136"/>
    </source>
</evidence>
<keyword evidence="7" id="KW-1133">Transmembrane helix</keyword>
<evidence type="ECO:0000313" key="9">
    <source>
        <dbReference type="Proteomes" id="UP000323426"/>
    </source>
</evidence>
<evidence type="ECO:0000256" key="4">
    <source>
        <dbReference type="ARBA" id="ARBA00022679"/>
    </source>
</evidence>
<dbReference type="GO" id="GO:0005886">
    <property type="term" value="C:plasma membrane"/>
    <property type="evidence" value="ECO:0007669"/>
    <property type="project" value="UniProtKB-SubCell"/>
</dbReference>